<keyword evidence="2" id="KW-1185">Reference proteome</keyword>
<dbReference type="Proteomes" id="UP000218334">
    <property type="component" value="Unassembled WGS sequence"/>
</dbReference>
<reference evidence="2" key="1">
    <citation type="journal article" date="2017" name="Nat. Ecol. Evol.">
        <title>Genome expansion and lineage-specific genetic innovations in the forest pathogenic fungi Armillaria.</title>
        <authorList>
            <person name="Sipos G."/>
            <person name="Prasanna A.N."/>
            <person name="Walter M.C."/>
            <person name="O'Connor E."/>
            <person name="Balint B."/>
            <person name="Krizsan K."/>
            <person name="Kiss B."/>
            <person name="Hess J."/>
            <person name="Varga T."/>
            <person name="Slot J."/>
            <person name="Riley R."/>
            <person name="Boka B."/>
            <person name="Rigling D."/>
            <person name="Barry K."/>
            <person name="Lee J."/>
            <person name="Mihaltcheva S."/>
            <person name="LaButti K."/>
            <person name="Lipzen A."/>
            <person name="Waldron R."/>
            <person name="Moloney N.M."/>
            <person name="Sperisen C."/>
            <person name="Kredics L."/>
            <person name="Vagvoelgyi C."/>
            <person name="Patrignani A."/>
            <person name="Fitzpatrick D."/>
            <person name="Nagy I."/>
            <person name="Doyle S."/>
            <person name="Anderson J.B."/>
            <person name="Grigoriev I.V."/>
            <person name="Gueldener U."/>
            <person name="Muensterkoetter M."/>
            <person name="Nagy L.G."/>
        </authorList>
    </citation>
    <scope>NUCLEOTIDE SEQUENCE [LARGE SCALE GENOMIC DNA]</scope>
    <source>
        <strain evidence="2">28-4</strain>
    </source>
</reference>
<organism evidence="1 2">
    <name type="scientific">Armillaria solidipes</name>
    <dbReference type="NCBI Taxonomy" id="1076256"/>
    <lineage>
        <taxon>Eukaryota</taxon>
        <taxon>Fungi</taxon>
        <taxon>Dikarya</taxon>
        <taxon>Basidiomycota</taxon>
        <taxon>Agaricomycotina</taxon>
        <taxon>Agaricomycetes</taxon>
        <taxon>Agaricomycetidae</taxon>
        <taxon>Agaricales</taxon>
        <taxon>Marasmiineae</taxon>
        <taxon>Physalacriaceae</taxon>
        <taxon>Armillaria</taxon>
    </lineage>
</organism>
<protein>
    <submittedName>
        <fullName evidence="1">Uncharacterized protein</fullName>
    </submittedName>
</protein>
<sequence>MCALGAHTCMRTVKDLVRSTSELWSYVMVKDQRITGSFPLEPMTEEYFRLSKDAPLFIELDSGRNDDYSFNVLTEFALDFLPTHSARWKTFKACLSVAEIAHLSIHLPILESIDLASISLFDGEYPQQVRTFRDAPRLAKASLSELPLTMFVHLPKTSTSISFEDMPMIKVISHLKGVTHFLVPAEYAGLTDLHLPNTFCYGYLVYRACKYLSPMHFP</sequence>
<accession>A0A2H3C9P0</accession>
<dbReference type="EMBL" id="KZ293418">
    <property type="protein sequence ID" value="PBK75038.1"/>
    <property type="molecule type" value="Genomic_DNA"/>
</dbReference>
<proteinExistence type="predicted"/>
<dbReference type="AlphaFoldDB" id="A0A2H3C9P0"/>
<evidence type="ECO:0000313" key="1">
    <source>
        <dbReference type="EMBL" id="PBK75038.1"/>
    </source>
</evidence>
<name>A0A2H3C9P0_9AGAR</name>
<evidence type="ECO:0000313" key="2">
    <source>
        <dbReference type="Proteomes" id="UP000218334"/>
    </source>
</evidence>
<gene>
    <name evidence="1" type="ORF">ARMSODRAFT_1080689</name>
</gene>